<dbReference type="PROSITE" id="PS51450">
    <property type="entry name" value="LRR"/>
    <property type="match status" value="3"/>
</dbReference>
<keyword evidence="6" id="KW-0969">Cilium</keyword>
<gene>
    <name evidence="11" type="ORF">GWI33_022681</name>
</gene>
<feature type="compositionally biased region" description="Acidic residues" evidence="10">
    <location>
        <begin position="683"/>
        <end position="692"/>
    </location>
</feature>
<reference evidence="11" key="1">
    <citation type="submission" date="2020-08" db="EMBL/GenBank/DDBJ databases">
        <title>Genome sequencing and assembly of the red palm weevil Rhynchophorus ferrugineus.</title>
        <authorList>
            <person name="Dias G.B."/>
            <person name="Bergman C.M."/>
            <person name="Manee M."/>
        </authorList>
    </citation>
    <scope>NUCLEOTIDE SEQUENCE</scope>
    <source>
        <strain evidence="11">AA-2017</strain>
        <tissue evidence="11">Whole larva</tissue>
    </source>
</reference>
<dbReference type="InterPro" id="IPR050576">
    <property type="entry name" value="Cilia_flagella_integrity"/>
</dbReference>
<evidence type="ECO:0000256" key="3">
    <source>
        <dbReference type="ARBA" id="ARBA00006453"/>
    </source>
</evidence>
<feature type="compositionally biased region" description="Low complexity" evidence="10">
    <location>
        <begin position="304"/>
        <end position="313"/>
    </location>
</feature>
<dbReference type="SMART" id="SM00365">
    <property type="entry name" value="LRR_SD22"/>
    <property type="match status" value="3"/>
</dbReference>
<dbReference type="Gene3D" id="3.80.10.10">
    <property type="entry name" value="Ribonuclease Inhibitor"/>
    <property type="match status" value="2"/>
</dbReference>
<keyword evidence="7" id="KW-0966">Cell projection</keyword>
<feature type="compositionally biased region" description="Polar residues" evidence="10">
    <location>
        <begin position="293"/>
        <end position="303"/>
    </location>
</feature>
<comment type="similarity">
    <text evidence="3">Belongs to the DNAAF1 family.</text>
</comment>
<protein>
    <recommendedName>
        <fullName evidence="8">Dynein axonemal assembly factor 1 homolog</fullName>
    </recommendedName>
</protein>
<evidence type="ECO:0000313" key="11">
    <source>
        <dbReference type="EMBL" id="KAF7284063.1"/>
    </source>
</evidence>
<dbReference type="InterPro" id="IPR001611">
    <property type="entry name" value="Leu-rich_rpt"/>
</dbReference>
<dbReference type="OrthoDB" id="1904536at2759"/>
<keyword evidence="9" id="KW-0175">Coiled coil</keyword>
<dbReference type="GO" id="GO:0005930">
    <property type="term" value="C:axoneme"/>
    <property type="evidence" value="ECO:0007669"/>
    <property type="project" value="TreeGrafter"/>
</dbReference>
<name>A0A834IUD2_RHYFE</name>
<dbReference type="Pfam" id="PF14580">
    <property type="entry name" value="LRR_9"/>
    <property type="match status" value="1"/>
</dbReference>
<accession>A0A834IUD2</accession>
<feature type="compositionally biased region" description="Acidic residues" evidence="10">
    <location>
        <begin position="338"/>
        <end position="347"/>
    </location>
</feature>
<dbReference type="FunFam" id="3.80.10.10:FF:000166">
    <property type="entry name" value="Dynein assembly factor 1, axonemal"/>
    <property type="match status" value="1"/>
</dbReference>
<dbReference type="GO" id="GO:0070840">
    <property type="term" value="F:dynein complex binding"/>
    <property type="evidence" value="ECO:0007669"/>
    <property type="project" value="TreeGrafter"/>
</dbReference>
<dbReference type="GO" id="GO:0035082">
    <property type="term" value="P:axoneme assembly"/>
    <property type="evidence" value="ECO:0007669"/>
    <property type="project" value="TreeGrafter"/>
</dbReference>
<feature type="compositionally biased region" description="Basic and acidic residues" evidence="10">
    <location>
        <begin position="702"/>
        <end position="714"/>
    </location>
</feature>
<comment type="subcellular location">
    <subcellularLocation>
        <location evidence="2">Cell projection</location>
        <location evidence="2">Cilium</location>
    </subcellularLocation>
</comment>
<feature type="compositionally biased region" description="Polar residues" evidence="10">
    <location>
        <begin position="388"/>
        <end position="405"/>
    </location>
</feature>
<sequence length="1122" mass="130101">MSLAIENSLINENNENTNQYNALDNIYKGPRMTKEFFKKHCREQKLYQTPHLNDVLYLHFKGFSYIENLEEYTGLKCLWLENNGIKKISGLDNQKGLRSLFLHYNLIKKIENLENCPILDTLNISHNQVKKIENLECIKPLHTLNMANNYVEVVEDFEHLEKLLELAVLDLSNNHIDDPLIVQTLSRMPGLRVLNLMGNPVIRKIPAYRKTIILACKDLQYLDDRPVFPRERACVEAWERGGIAEEQAERKRWIDRERQRIMDSVNALIEMRDRYRAERQRQEMAQHPDSGFENYNENGNVDFNSEPENNNESSGEEDEPIYNYGASSTDDERRNTDSSDDDSDTSSDDFMKDRQISDDYSQYRTRIFDYSRTRQTAPQKLLIEELEPSTSQQTGEQDISSNSTHNNKEENRKTFEMMLEDISKVGYVQLDAGTSQDVQGAINEMTNKKEQEKDQNVNDEPQESPCETDMEILKHPAGNRETLDQVEMELLNDKIKKENELSENMGDDVHEEVNNESLPEVETDNVSDIENPIENREVQSQAETKNLTNDKIKTENEIFDNTSDDVRDGLSNEPLCKIDAANICEYNENRINMEQLKILLENNEITRFSDSAKPVQLDIPSRTGIISEMSISNNTTTQDCPPDNTDIHFEQCYPHNMDNNDLQTKLKSIFTIYDSQQVYENQIDSDDSESDDPGSSGSNNNIREENDFIQEIDRSDLPAYDIPKEIGEGDFIVEAKTKEELLVDLASGKKRINDAEEDKSYMELLTWNIEVPKENKIILEPIQRKKASNENAFKDELCEMILQSKKIEQPEYEVTLPKDIVEENDKILIPKNITHSICYQSTYSQKGIDLKQIDIKPPLVHNMLRMSKNHPVYQQVDGEMLPSEEVAEDTDEISNALTVSNKISEVREEIKEFNRLFDEFNEKSRLAKEKIFKDYNDTLEKEIKIINKFMSLQQEATNKKIIWPKKRSTVAKVEITDEYLKKHFGDMGMYLPEDLEDNPHLIRKSSINQSVKAVVQDDVNAELQVNETEKRLKVQLETIKELVEKEELEEQQKAAKAEMDLAERNRLRRLQETLSADFTTNDTETITENMDITPNSTENKEGEIIRRHVTCSIEMQLARNKK</sequence>
<feature type="region of interest" description="Disordered" evidence="10">
    <location>
        <begin position="446"/>
        <end position="466"/>
    </location>
</feature>
<dbReference type="AlphaFoldDB" id="A0A834IUD2"/>
<feature type="coiled-coil region" evidence="9">
    <location>
        <begin position="1025"/>
        <end position="1065"/>
    </location>
</feature>
<proteinExistence type="inferred from homology"/>
<dbReference type="Proteomes" id="UP000625711">
    <property type="component" value="Unassembled WGS sequence"/>
</dbReference>
<dbReference type="SUPFAM" id="SSF52075">
    <property type="entry name" value="Outer arm dynein light chain 1"/>
    <property type="match status" value="1"/>
</dbReference>
<dbReference type="PANTHER" id="PTHR45973:SF9">
    <property type="entry name" value="LEUCINE-RICH REPEAT-CONTAINING PROTEIN 46"/>
    <property type="match status" value="1"/>
</dbReference>
<evidence type="ECO:0000256" key="6">
    <source>
        <dbReference type="ARBA" id="ARBA00023069"/>
    </source>
</evidence>
<evidence type="ECO:0000256" key="5">
    <source>
        <dbReference type="ARBA" id="ARBA00022737"/>
    </source>
</evidence>
<keyword evidence="4" id="KW-0433">Leucine-rich repeat</keyword>
<evidence type="ECO:0000256" key="7">
    <source>
        <dbReference type="ARBA" id="ARBA00023273"/>
    </source>
</evidence>
<keyword evidence="12" id="KW-1185">Reference proteome</keyword>
<feature type="compositionally biased region" description="Basic and acidic residues" evidence="10">
    <location>
        <begin position="446"/>
        <end position="456"/>
    </location>
</feature>
<feature type="region of interest" description="Disordered" evidence="10">
    <location>
        <begin position="682"/>
        <end position="714"/>
    </location>
</feature>
<evidence type="ECO:0000256" key="9">
    <source>
        <dbReference type="SAM" id="Coils"/>
    </source>
</evidence>
<dbReference type="EMBL" id="JAACXV010000084">
    <property type="protein sequence ID" value="KAF7284063.1"/>
    <property type="molecule type" value="Genomic_DNA"/>
</dbReference>
<comment type="function">
    <text evidence="1">Cilium-specific protein required for cilia structures.</text>
</comment>
<dbReference type="InterPro" id="IPR032675">
    <property type="entry name" value="LRR_dom_sf"/>
</dbReference>
<organism evidence="11 12">
    <name type="scientific">Rhynchophorus ferrugineus</name>
    <name type="common">Red palm weevil</name>
    <name type="synonym">Curculio ferrugineus</name>
    <dbReference type="NCBI Taxonomy" id="354439"/>
    <lineage>
        <taxon>Eukaryota</taxon>
        <taxon>Metazoa</taxon>
        <taxon>Ecdysozoa</taxon>
        <taxon>Arthropoda</taxon>
        <taxon>Hexapoda</taxon>
        <taxon>Insecta</taxon>
        <taxon>Pterygota</taxon>
        <taxon>Neoptera</taxon>
        <taxon>Endopterygota</taxon>
        <taxon>Coleoptera</taxon>
        <taxon>Polyphaga</taxon>
        <taxon>Cucujiformia</taxon>
        <taxon>Curculionidae</taxon>
        <taxon>Dryophthorinae</taxon>
        <taxon>Rhynchophorus</taxon>
    </lineage>
</organism>
<comment type="caution">
    <text evidence="11">The sequence shown here is derived from an EMBL/GenBank/DDBJ whole genome shotgun (WGS) entry which is preliminary data.</text>
</comment>
<evidence type="ECO:0000256" key="4">
    <source>
        <dbReference type="ARBA" id="ARBA00022614"/>
    </source>
</evidence>
<dbReference type="PANTHER" id="PTHR45973">
    <property type="entry name" value="PROTEIN PHOSPHATASE 1 REGULATORY SUBUNIT SDS22-RELATED"/>
    <property type="match status" value="1"/>
</dbReference>
<keyword evidence="5" id="KW-0677">Repeat</keyword>
<evidence type="ECO:0000256" key="2">
    <source>
        <dbReference type="ARBA" id="ARBA00004138"/>
    </source>
</evidence>
<evidence type="ECO:0000256" key="1">
    <source>
        <dbReference type="ARBA" id="ARBA00003843"/>
    </source>
</evidence>
<evidence type="ECO:0000256" key="10">
    <source>
        <dbReference type="SAM" id="MobiDB-lite"/>
    </source>
</evidence>
<evidence type="ECO:0000256" key="8">
    <source>
        <dbReference type="ARBA" id="ARBA00024433"/>
    </source>
</evidence>
<feature type="region of interest" description="Disordered" evidence="10">
    <location>
        <begin position="385"/>
        <end position="410"/>
    </location>
</feature>
<feature type="region of interest" description="Disordered" evidence="10">
    <location>
        <begin position="279"/>
        <end position="357"/>
    </location>
</feature>
<evidence type="ECO:0000313" key="12">
    <source>
        <dbReference type="Proteomes" id="UP000625711"/>
    </source>
</evidence>